<dbReference type="EC" id="2.1.1.-" evidence="6"/>
<sequence length="410" mass="45538">MSSRTASVDALRWPDVATLPRAIRLRTAADERRVWHAVGRLPLRVLLAGGGPIGRGGPLMEVHDPHAFFRRVASGGLTGLGESYMAGEWEAHDLVGVLSVFAEHAATLVPRPRGRRRGVLSPRRPAGHRTYALPYNPPYDPPGELMALFLDETLSYSSALFRGFPAEQHLLAAAQHRKIDRLLDLAGVGAGTQLLEIGTGWGELAIRAALRGARVLTVTLSRQQQELARRRVREAGLEHRVTVLLRDYRKVLGRYDAIVSVEMIEALGEEHWPQYFMTLDRLLAPGGRVALQTKTMPHDRLPASRTTYAWTRKYISPGGQLPSNEAIEQIVTGCTALRPAERAGFGPHYAETLRLWRERFTQRAADVEAFGFDETTRRMWTFHLADSEAGFRSGALDVQQVLLTKTKTAP</sequence>
<comment type="similarity">
    <text evidence="1">Belongs to the CFA/CMAS family.</text>
</comment>
<evidence type="ECO:0000313" key="7">
    <source>
        <dbReference type="Proteomes" id="UP001595993"/>
    </source>
</evidence>
<keyword evidence="5" id="KW-0443">Lipid metabolism</keyword>
<proteinExistence type="inferred from homology"/>
<dbReference type="Gene3D" id="3.40.50.150">
    <property type="entry name" value="Vaccinia Virus protein VP39"/>
    <property type="match status" value="1"/>
</dbReference>
<evidence type="ECO:0000256" key="3">
    <source>
        <dbReference type="ARBA" id="ARBA00022679"/>
    </source>
</evidence>
<organism evidence="6 7">
    <name type="scientific">Streptomyces maoxianensis</name>
    <dbReference type="NCBI Taxonomy" id="1459942"/>
    <lineage>
        <taxon>Bacteria</taxon>
        <taxon>Bacillati</taxon>
        <taxon>Actinomycetota</taxon>
        <taxon>Actinomycetes</taxon>
        <taxon>Kitasatosporales</taxon>
        <taxon>Streptomycetaceae</taxon>
        <taxon>Streptomyces</taxon>
    </lineage>
</organism>
<dbReference type="InterPro" id="IPR050723">
    <property type="entry name" value="CFA/CMAS"/>
</dbReference>
<dbReference type="InterPro" id="IPR003333">
    <property type="entry name" value="CMAS"/>
</dbReference>
<dbReference type="CDD" id="cd02440">
    <property type="entry name" value="AdoMet_MTases"/>
    <property type="match status" value="1"/>
</dbReference>
<dbReference type="RefSeq" id="WP_381199175.1">
    <property type="nucleotide sequence ID" value="NZ_JBHSFE010000019.1"/>
</dbReference>
<dbReference type="PANTHER" id="PTHR43667">
    <property type="entry name" value="CYCLOPROPANE-FATTY-ACYL-PHOSPHOLIPID SYNTHASE"/>
    <property type="match status" value="1"/>
</dbReference>
<reference evidence="7" key="1">
    <citation type="journal article" date="2019" name="Int. J. Syst. Evol. Microbiol.">
        <title>The Global Catalogue of Microorganisms (GCM) 10K type strain sequencing project: providing services to taxonomists for standard genome sequencing and annotation.</title>
        <authorList>
            <consortium name="The Broad Institute Genomics Platform"/>
            <consortium name="The Broad Institute Genome Sequencing Center for Infectious Disease"/>
            <person name="Wu L."/>
            <person name="Ma J."/>
        </authorList>
    </citation>
    <scope>NUCLEOTIDE SEQUENCE [LARGE SCALE GENOMIC DNA]</scope>
    <source>
        <strain evidence="7">CGMCC 4.7139</strain>
    </source>
</reference>
<evidence type="ECO:0000256" key="1">
    <source>
        <dbReference type="ARBA" id="ARBA00010815"/>
    </source>
</evidence>
<keyword evidence="7" id="KW-1185">Reference proteome</keyword>
<evidence type="ECO:0000256" key="5">
    <source>
        <dbReference type="ARBA" id="ARBA00023098"/>
    </source>
</evidence>
<name>A0ABV9GBA1_9ACTN</name>
<comment type="caution">
    <text evidence="6">The sequence shown here is derived from an EMBL/GenBank/DDBJ whole genome shotgun (WGS) entry which is preliminary data.</text>
</comment>
<accession>A0ABV9GBA1</accession>
<dbReference type="PIRSF" id="PIRSF003085">
    <property type="entry name" value="CMAS"/>
    <property type="match status" value="1"/>
</dbReference>
<evidence type="ECO:0000313" key="6">
    <source>
        <dbReference type="EMBL" id="MFC4610798.1"/>
    </source>
</evidence>
<dbReference type="Proteomes" id="UP001595993">
    <property type="component" value="Unassembled WGS sequence"/>
</dbReference>
<dbReference type="GO" id="GO:0008168">
    <property type="term" value="F:methyltransferase activity"/>
    <property type="evidence" value="ECO:0007669"/>
    <property type="project" value="UniProtKB-KW"/>
</dbReference>
<dbReference type="PANTHER" id="PTHR43667:SF2">
    <property type="entry name" value="FATTY ACID C-METHYL TRANSFERASE"/>
    <property type="match status" value="1"/>
</dbReference>
<keyword evidence="2 6" id="KW-0489">Methyltransferase</keyword>
<dbReference type="Pfam" id="PF02353">
    <property type="entry name" value="CMAS"/>
    <property type="match status" value="1"/>
</dbReference>
<keyword evidence="3 6" id="KW-0808">Transferase</keyword>
<dbReference type="GO" id="GO:0032259">
    <property type="term" value="P:methylation"/>
    <property type="evidence" value="ECO:0007669"/>
    <property type="project" value="UniProtKB-KW"/>
</dbReference>
<protein>
    <submittedName>
        <fullName evidence="6">Class I SAM-dependent methyltransferase</fullName>
        <ecNumber evidence="6">2.1.1.-</ecNumber>
    </submittedName>
</protein>
<keyword evidence="4" id="KW-0949">S-adenosyl-L-methionine</keyword>
<dbReference type="InterPro" id="IPR029063">
    <property type="entry name" value="SAM-dependent_MTases_sf"/>
</dbReference>
<evidence type="ECO:0000256" key="4">
    <source>
        <dbReference type="ARBA" id="ARBA00022691"/>
    </source>
</evidence>
<evidence type="ECO:0000256" key="2">
    <source>
        <dbReference type="ARBA" id="ARBA00022603"/>
    </source>
</evidence>
<dbReference type="EMBL" id="JBHSFE010000019">
    <property type="protein sequence ID" value="MFC4610798.1"/>
    <property type="molecule type" value="Genomic_DNA"/>
</dbReference>
<gene>
    <name evidence="6" type="ORF">ACFO9E_23820</name>
</gene>
<dbReference type="SUPFAM" id="SSF53335">
    <property type="entry name" value="S-adenosyl-L-methionine-dependent methyltransferases"/>
    <property type="match status" value="1"/>
</dbReference>